<dbReference type="AlphaFoldDB" id="A0A5B8V7R7"/>
<evidence type="ECO:0008006" key="3">
    <source>
        <dbReference type="Google" id="ProtNLM"/>
    </source>
</evidence>
<dbReference type="SUPFAM" id="SSF55961">
    <property type="entry name" value="Bet v1-like"/>
    <property type="match status" value="1"/>
</dbReference>
<accession>A0A5B8V7R7</accession>
<dbReference type="Gene3D" id="3.30.530.20">
    <property type="match status" value="1"/>
</dbReference>
<dbReference type="EMBL" id="CP042435">
    <property type="protein sequence ID" value="QEC66418.1"/>
    <property type="molecule type" value="Genomic_DNA"/>
</dbReference>
<keyword evidence="2" id="KW-1185">Reference proteome</keyword>
<reference evidence="1 2" key="1">
    <citation type="journal article" date="2016" name="Int. J. Syst. Evol. Microbiol.">
        <title>Panacibacter ginsenosidivorans gen. nov., sp. nov., with ginsenoside converting activity isolated from soil of a ginseng field.</title>
        <authorList>
            <person name="Siddiqi M.Z."/>
            <person name="Muhammad Shafi S."/>
            <person name="Choi K.D."/>
            <person name="Im W.T."/>
        </authorList>
    </citation>
    <scope>NUCLEOTIDE SEQUENCE [LARGE SCALE GENOMIC DNA]</scope>
    <source>
        <strain evidence="1 2">Gsoil1550</strain>
    </source>
</reference>
<proteinExistence type="predicted"/>
<dbReference type="RefSeq" id="WP_147188218.1">
    <property type="nucleotide sequence ID" value="NZ_CP042435.1"/>
</dbReference>
<evidence type="ECO:0000313" key="2">
    <source>
        <dbReference type="Proteomes" id="UP000321533"/>
    </source>
</evidence>
<dbReference type="OrthoDB" id="9807923at2"/>
<dbReference type="InterPro" id="IPR019587">
    <property type="entry name" value="Polyketide_cyclase/dehydratase"/>
</dbReference>
<gene>
    <name evidence="1" type="ORF">FRZ67_03545</name>
</gene>
<dbReference type="Pfam" id="PF10604">
    <property type="entry name" value="Polyketide_cyc2"/>
    <property type="match status" value="1"/>
</dbReference>
<organism evidence="1 2">
    <name type="scientific">Panacibacter ginsenosidivorans</name>
    <dbReference type="NCBI Taxonomy" id="1813871"/>
    <lineage>
        <taxon>Bacteria</taxon>
        <taxon>Pseudomonadati</taxon>
        <taxon>Bacteroidota</taxon>
        <taxon>Chitinophagia</taxon>
        <taxon>Chitinophagales</taxon>
        <taxon>Chitinophagaceae</taxon>
        <taxon>Panacibacter</taxon>
    </lineage>
</organism>
<name>A0A5B8V7R7_9BACT</name>
<sequence length="170" mass="18961">MRILRLVLVSFFILFVVVTAIGLLFPATVKVSRATNISAPYDTVYKYLNDVKYWKLWMDGADSSTIVFLSAKTAGVGTVVKIGSGGEVTLTRSTSDSIFSNWKSGEGNIQQSVFTIMKDATGNVTTAQWSFEQQLGWYPWERFGSMANDKILGPIMEQSLDKLKRVLEKK</sequence>
<protein>
    <recommendedName>
        <fullName evidence="3">SRPBCC family protein</fullName>
    </recommendedName>
</protein>
<evidence type="ECO:0000313" key="1">
    <source>
        <dbReference type="EMBL" id="QEC66418.1"/>
    </source>
</evidence>
<dbReference type="Proteomes" id="UP000321533">
    <property type="component" value="Chromosome"/>
</dbReference>
<dbReference type="KEGG" id="pgin:FRZ67_03545"/>
<dbReference type="InterPro" id="IPR023393">
    <property type="entry name" value="START-like_dom_sf"/>
</dbReference>